<reference evidence="2 3" key="1">
    <citation type="submission" date="2015-09" db="EMBL/GenBank/DDBJ databases">
        <title>Complete genome of Psychrobacter urativorans R10.10B.</title>
        <authorList>
            <person name="See-Too W.S."/>
            <person name="Chan K.G."/>
        </authorList>
    </citation>
    <scope>NUCLEOTIDE SEQUENCE [LARGE SCALE GENOMIC DNA]</scope>
    <source>
        <strain evidence="2 3">R10.10B</strain>
    </source>
</reference>
<evidence type="ECO:0000313" key="3">
    <source>
        <dbReference type="Proteomes" id="UP000059847"/>
    </source>
</evidence>
<sequence length="75" mass="8468">MMGYCSNSPLRCHHARSLMVLNQVDDNCPHCEMSLVPDNNLSGSAHFEQRFLQLSLAVTVILLLVVVYIYYAILV</sequence>
<proteinExistence type="predicted"/>
<gene>
    <name evidence="2" type="ORF">AOC03_11200</name>
</gene>
<keyword evidence="1" id="KW-0812">Transmembrane</keyword>
<name>A0A0M5MK27_9GAMM</name>
<dbReference type="EMBL" id="CP012678">
    <property type="protein sequence ID" value="ALF60538.1"/>
    <property type="molecule type" value="Genomic_DNA"/>
</dbReference>
<organism evidence="2 3">
    <name type="scientific">Psychrobacter urativorans</name>
    <dbReference type="NCBI Taxonomy" id="45610"/>
    <lineage>
        <taxon>Bacteria</taxon>
        <taxon>Pseudomonadati</taxon>
        <taxon>Pseudomonadota</taxon>
        <taxon>Gammaproteobacteria</taxon>
        <taxon>Moraxellales</taxon>
        <taxon>Moraxellaceae</taxon>
        <taxon>Psychrobacter</taxon>
    </lineage>
</organism>
<keyword evidence="1" id="KW-0472">Membrane</keyword>
<evidence type="ECO:0000313" key="2">
    <source>
        <dbReference type="EMBL" id="ALF60538.1"/>
    </source>
</evidence>
<dbReference type="AlphaFoldDB" id="A0A0M5MK27"/>
<feature type="transmembrane region" description="Helical" evidence="1">
    <location>
        <begin position="51"/>
        <end position="73"/>
    </location>
</feature>
<accession>A0A0M5MK27</accession>
<dbReference type="Proteomes" id="UP000059847">
    <property type="component" value="Chromosome"/>
</dbReference>
<keyword evidence="1" id="KW-1133">Transmembrane helix</keyword>
<keyword evidence="3" id="KW-1185">Reference proteome</keyword>
<evidence type="ECO:0000256" key="1">
    <source>
        <dbReference type="SAM" id="Phobius"/>
    </source>
</evidence>
<dbReference type="KEGG" id="pur:AOC03_11200"/>
<protein>
    <submittedName>
        <fullName evidence="2">Uncharacterized protein</fullName>
    </submittedName>
</protein>